<reference evidence="1" key="1">
    <citation type="submission" date="2014-11" db="EMBL/GenBank/DDBJ databases">
        <authorList>
            <person name="Amaro Gonzalez C."/>
        </authorList>
    </citation>
    <scope>NUCLEOTIDE SEQUENCE</scope>
</reference>
<reference evidence="1" key="2">
    <citation type="journal article" date="2015" name="Fish Shellfish Immunol.">
        <title>Early steps in the European eel (Anguilla anguilla)-Vibrio vulnificus interaction in the gills: Role of the RtxA13 toxin.</title>
        <authorList>
            <person name="Callol A."/>
            <person name="Pajuelo D."/>
            <person name="Ebbesson L."/>
            <person name="Teles M."/>
            <person name="MacKenzie S."/>
            <person name="Amaro C."/>
        </authorList>
    </citation>
    <scope>NUCLEOTIDE SEQUENCE</scope>
</reference>
<dbReference type="EMBL" id="GBXM01084801">
    <property type="protein sequence ID" value="JAH23776.1"/>
    <property type="molecule type" value="Transcribed_RNA"/>
</dbReference>
<sequence>MTFIGQLTAATETLTEVELHFYFGLVYHKCHVQQCTVLLLLFVCSLKNMLYVFL</sequence>
<protein>
    <submittedName>
        <fullName evidence="1">Uncharacterized protein</fullName>
    </submittedName>
</protein>
<evidence type="ECO:0000313" key="1">
    <source>
        <dbReference type="EMBL" id="JAH23776.1"/>
    </source>
</evidence>
<accession>A0A0E9R3Q7</accession>
<proteinExistence type="predicted"/>
<name>A0A0E9R3Q7_ANGAN</name>
<dbReference type="AlphaFoldDB" id="A0A0E9R3Q7"/>
<organism evidence="1">
    <name type="scientific">Anguilla anguilla</name>
    <name type="common">European freshwater eel</name>
    <name type="synonym">Muraena anguilla</name>
    <dbReference type="NCBI Taxonomy" id="7936"/>
    <lineage>
        <taxon>Eukaryota</taxon>
        <taxon>Metazoa</taxon>
        <taxon>Chordata</taxon>
        <taxon>Craniata</taxon>
        <taxon>Vertebrata</taxon>
        <taxon>Euteleostomi</taxon>
        <taxon>Actinopterygii</taxon>
        <taxon>Neopterygii</taxon>
        <taxon>Teleostei</taxon>
        <taxon>Anguilliformes</taxon>
        <taxon>Anguillidae</taxon>
        <taxon>Anguilla</taxon>
    </lineage>
</organism>
<dbReference type="EMBL" id="GBXM01031195">
    <property type="protein sequence ID" value="JAH77382.1"/>
    <property type="molecule type" value="Transcribed_RNA"/>
</dbReference>